<keyword evidence="3" id="KW-1185">Reference proteome</keyword>
<feature type="region of interest" description="Disordered" evidence="1">
    <location>
        <begin position="301"/>
        <end position="358"/>
    </location>
</feature>
<sequence>MESADGSQGGEPGIERAYVSADSGIAAGVDGGSTAPDQIYVEFSDAVVVEDADGRAVPADGFALDGTIAGIETVQQAAVAGSPEGMGSRVLVLTLSTGIAANEHPTLSYRPESGNVRTPSGSVPAAFSDLDVEPGSPRVLDVSVPGDRGDAVRVQFDRPVVTRTEDATMFSLTDDNGNDLLDGDIAVQGPRVTLPLTRDIVDMLSSSDEAVSLQYREGGSDTERMHNLAGESDTLVQRFSQEITFEVAPGGFEILEASVPRSRNGSGNIDRTRIELWFAPSVTADSAAGYELRNTLATVTGAVDTDSDNPNSPDVTLDLDSPIDPEDEGDATVHYDPERGDTIAASNEAPTEPLSASVEALAAPPSALNARLGPDGESISLSFDRSVRSQFGDATGFTLSGAGGVSLSGVIRDSDDLKLSLTDPLDLDDTSNTVMLSYTTQGNNGPKYNIVGASDGMPVDAFKLAVDRSNDAPEVEQVRLPQDQRDRVVVRFDRPVEAENTVGFSLDGAVSRVERLAKVDGMDDELVPRTVVLGLHVDVSSAAATLSYDAEEGTVESRDGGAPASFEADVEMLPPAPTLERAVARSGEAAIRVEYDREVMLNRGTAAGFDVSYEQDRDDLPRLTGDASVEGSTVVLGMDDPVALIAEPTLHYEPDDEGANVLGTEEGVRAEATSEMVVEAESGGDGGYDDGTDEAGNGGSAGPAPTLVGAEIPDDAPDRVVCTFDTAVDADTGTLTVEGADLTIESVVDTGGEAELTLELTRPVPAGATLNVIYESP</sequence>
<evidence type="ECO:0000313" key="3">
    <source>
        <dbReference type="Proteomes" id="UP001597139"/>
    </source>
</evidence>
<dbReference type="AlphaFoldDB" id="A0ABD6BNZ0"/>
<protein>
    <submittedName>
        <fullName evidence="2">Uncharacterized protein</fullName>
    </submittedName>
</protein>
<feature type="compositionally biased region" description="Basic and acidic residues" evidence="1">
    <location>
        <begin position="331"/>
        <end position="341"/>
    </location>
</feature>
<reference evidence="2 3" key="1">
    <citation type="journal article" date="2019" name="Int. J. Syst. Evol. Microbiol.">
        <title>The Global Catalogue of Microorganisms (GCM) 10K type strain sequencing project: providing services to taxonomists for standard genome sequencing and annotation.</title>
        <authorList>
            <consortium name="The Broad Institute Genomics Platform"/>
            <consortium name="The Broad Institute Genome Sequencing Center for Infectious Disease"/>
            <person name="Wu L."/>
            <person name="Ma J."/>
        </authorList>
    </citation>
    <scope>NUCLEOTIDE SEQUENCE [LARGE SCALE GENOMIC DNA]</scope>
    <source>
        <strain evidence="2 3">CGMCC 1.12859</strain>
    </source>
</reference>
<name>A0ABD6BNZ0_9EURY</name>
<dbReference type="EMBL" id="JBHUCZ010000002">
    <property type="protein sequence ID" value="MFD1566793.1"/>
    <property type="molecule type" value="Genomic_DNA"/>
</dbReference>
<evidence type="ECO:0000256" key="1">
    <source>
        <dbReference type="SAM" id="MobiDB-lite"/>
    </source>
</evidence>
<accession>A0ABD6BNZ0</accession>
<evidence type="ECO:0000313" key="2">
    <source>
        <dbReference type="EMBL" id="MFD1566793.1"/>
    </source>
</evidence>
<proteinExistence type="predicted"/>
<feature type="compositionally biased region" description="Acidic residues" evidence="1">
    <location>
        <begin position="321"/>
        <end position="330"/>
    </location>
</feature>
<dbReference type="Proteomes" id="UP001597139">
    <property type="component" value="Unassembled WGS sequence"/>
</dbReference>
<organism evidence="2 3">
    <name type="scientific">Halolamina litorea</name>
    <dbReference type="NCBI Taxonomy" id="1515593"/>
    <lineage>
        <taxon>Archaea</taxon>
        <taxon>Methanobacteriati</taxon>
        <taxon>Methanobacteriota</taxon>
        <taxon>Stenosarchaea group</taxon>
        <taxon>Halobacteria</taxon>
        <taxon>Halobacteriales</taxon>
        <taxon>Haloferacaceae</taxon>
    </lineage>
</organism>
<dbReference type="RefSeq" id="WP_267646760.1">
    <property type="nucleotide sequence ID" value="NZ_JANHGR010000001.1"/>
</dbReference>
<comment type="caution">
    <text evidence="2">The sequence shown here is derived from an EMBL/GenBank/DDBJ whole genome shotgun (WGS) entry which is preliminary data.</text>
</comment>
<feature type="region of interest" description="Disordered" evidence="1">
    <location>
        <begin position="680"/>
        <end position="707"/>
    </location>
</feature>
<gene>
    <name evidence="2" type="ORF">ACFSAU_04745</name>
</gene>